<dbReference type="SUPFAM" id="SSF54060">
    <property type="entry name" value="His-Me finger endonucleases"/>
    <property type="match status" value="1"/>
</dbReference>
<reference evidence="2 3" key="1">
    <citation type="journal article" date="2015" name="Appl. Environ. Microbiol.">
        <title>Two Phages, phiIPLA-RODI and phiIPLA-C1C, Lyse Mono- and Dual-Species Staphylococcal Biofilms.</title>
        <authorList>
            <person name="Gutierrez D."/>
            <person name="Vandenheuvel D."/>
            <person name="Martinez B."/>
            <person name="Rodriguez A."/>
            <person name="Lavigne R."/>
            <person name="Garcia P."/>
        </authorList>
    </citation>
    <scope>NUCLEOTIDE SEQUENCE [LARGE SCALE GENOMIC DNA]</scope>
</reference>
<feature type="domain" description="NUMOD4" evidence="1">
    <location>
        <begin position="38"/>
        <end position="78"/>
    </location>
</feature>
<sequence length="269" mass="31389">MGKAQRLGVEVAQPIHTHESKDIISVVGNSKEEYMKEVWKDYDDKYKVSNTGRVINKITKHELKPWIINSGYKQVTVTEGNILVHRLVAKLFIPNNNPNLNVVNHIDNNRLNNHVNNLEWVDYRGNTLHSAKQGRQNTYSAREQLKKVSNKAVYQKDMEGNIVKVWDSPTQAQRETGGYFSPSQISQVISGRHKSHKGYKWEYVNKESKRSKNMKIDVFDLDGNLLYTKYSMNKVMKLLNMNNHKTLRDKLRKTDDFVEYKGYKFRNSK</sequence>
<protein>
    <submittedName>
        <fullName evidence="2">HNH homing endonuclease</fullName>
    </submittedName>
</protein>
<dbReference type="InterPro" id="IPR010902">
    <property type="entry name" value="NUMOD4"/>
</dbReference>
<dbReference type="GO" id="GO:0016788">
    <property type="term" value="F:hydrolase activity, acting on ester bonds"/>
    <property type="evidence" value="ECO:0007669"/>
    <property type="project" value="InterPro"/>
</dbReference>
<keyword evidence="2" id="KW-0540">Nuclease</keyword>
<accession>A0A0D3MVE4</accession>
<dbReference type="OrthoDB" id="21336at10239"/>
<keyword evidence="3" id="KW-1185">Reference proteome</keyword>
<keyword evidence="2" id="KW-0255">Endonuclease</keyword>
<dbReference type="Pfam" id="PF07463">
    <property type="entry name" value="NUMOD4"/>
    <property type="match status" value="1"/>
</dbReference>
<evidence type="ECO:0000259" key="1">
    <source>
        <dbReference type="Pfam" id="PF07463"/>
    </source>
</evidence>
<dbReference type="GO" id="GO:0004519">
    <property type="term" value="F:endonuclease activity"/>
    <property type="evidence" value="ECO:0007669"/>
    <property type="project" value="UniProtKB-KW"/>
</dbReference>
<name>A0A0D3MVE4_9CAUD</name>
<keyword evidence="2" id="KW-0378">Hydrolase</keyword>
<evidence type="ECO:0000313" key="3">
    <source>
        <dbReference type="Proteomes" id="UP000032689"/>
    </source>
</evidence>
<dbReference type="SMART" id="SM00497">
    <property type="entry name" value="IENR1"/>
    <property type="match status" value="2"/>
</dbReference>
<dbReference type="KEGG" id="vg:26640941"/>
<dbReference type="InterPro" id="IPR036388">
    <property type="entry name" value="WH-like_DNA-bd_sf"/>
</dbReference>
<evidence type="ECO:0000313" key="2">
    <source>
        <dbReference type="EMBL" id="AJA42244.1"/>
    </source>
</evidence>
<dbReference type="RefSeq" id="YP_009214524.1">
    <property type="nucleotide sequence ID" value="NC_028962.1"/>
</dbReference>
<dbReference type="GeneID" id="26640941"/>
<dbReference type="InterPro" id="IPR044925">
    <property type="entry name" value="His-Me_finger_sf"/>
</dbReference>
<proteinExistence type="predicted"/>
<dbReference type="SUPFAM" id="SSF64496">
    <property type="entry name" value="DNA-binding domain of intron-encoded endonucleases"/>
    <property type="match status" value="1"/>
</dbReference>
<dbReference type="Proteomes" id="UP000032689">
    <property type="component" value="Segment"/>
</dbReference>
<organism evidence="2 3">
    <name type="scientific">Staphylococcus phage vB_SepM_ phiIPLA-C1C</name>
    <dbReference type="NCBI Taxonomy" id="1572704"/>
    <lineage>
        <taxon>Viruses</taxon>
        <taxon>Duplodnaviria</taxon>
        <taxon>Heunggongvirae</taxon>
        <taxon>Uroviricota</taxon>
        <taxon>Caudoviricetes</taxon>
        <taxon>Herelleviridae</taxon>
        <taxon>Twortvirinae</taxon>
        <taxon>Sepunavirus</taxon>
        <taxon>Sepunavirus IPLAC1C</taxon>
    </lineage>
</organism>
<dbReference type="InterPro" id="IPR003647">
    <property type="entry name" value="Intron_nuc_1_rpt"/>
</dbReference>
<dbReference type="EMBL" id="KP027447">
    <property type="protein sequence ID" value="AJA42244.1"/>
    <property type="molecule type" value="Genomic_DNA"/>
</dbReference>
<dbReference type="Gene3D" id="3.90.75.20">
    <property type="match status" value="1"/>
</dbReference>
<dbReference type="Gene3D" id="1.10.10.10">
    <property type="entry name" value="Winged helix-like DNA-binding domain superfamily/Winged helix DNA-binding domain"/>
    <property type="match status" value="1"/>
</dbReference>